<dbReference type="InterPro" id="IPR035901">
    <property type="entry name" value="GIY-YIG_endonuc_sf"/>
</dbReference>
<accession>A0A2T8HVW8</accession>
<dbReference type="CDD" id="cd10451">
    <property type="entry name" value="GIY-YIG_LuxR_like"/>
    <property type="match status" value="1"/>
</dbReference>
<dbReference type="Gene3D" id="3.40.1440.10">
    <property type="entry name" value="GIY-YIG endonuclease"/>
    <property type="match status" value="1"/>
</dbReference>
<dbReference type="AlphaFoldDB" id="A0A2T8HVW8"/>
<dbReference type="OrthoDB" id="7270972at2"/>
<dbReference type="Proteomes" id="UP000245911">
    <property type="component" value="Unassembled WGS sequence"/>
</dbReference>
<dbReference type="RefSeq" id="WP_116557460.1">
    <property type="nucleotide sequence ID" value="NZ_QDKM01000002.1"/>
</dbReference>
<dbReference type="EMBL" id="QDKM01000002">
    <property type="protein sequence ID" value="PVH29575.1"/>
    <property type="molecule type" value="Genomic_DNA"/>
</dbReference>
<evidence type="ECO:0008006" key="3">
    <source>
        <dbReference type="Google" id="ProtNLM"/>
    </source>
</evidence>
<sequence>MPETRRAMSAAYKTRKSDAGIYALRMGDALWVGSTPTLASIENRHGFTLRQGSHPNKALQQAWLAAGERFTFETLEHLDPDLSDLARARLLKERLAYWQEELDAPKV</sequence>
<evidence type="ECO:0000313" key="1">
    <source>
        <dbReference type="EMBL" id="PVH29575.1"/>
    </source>
</evidence>
<comment type="caution">
    <text evidence="1">The sequence shown here is derived from an EMBL/GenBank/DDBJ whole genome shotgun (WGS) entry which is preliminary data.</text>
</comment>
<proteinExistence type="predicted"/>
<protein>
    <recommendedName>
        <fullName evidence="3">GIY-YIG nuclease family protein</fullName>
    </recommendedName>
</protein>
<organism evidence="1 2">
    <name type="scientific">Pararhodobacter oceanensis</name>
    <dbReference type="NCBI Taxonomy" id="2172121"/>
    <lineage>
        <taxon>Bacteria</taxon>
        <taxon>Pseudomonadati</taxon>
        <taxon>Pseudomonadota</taxon>
        <taxon>Alphaproteobacteria</taxon>
        <taxon>Rhodobacterales</taxon>
        <taxon>Paracoccaceae</taxon>
        <taxon>Pararhodobacter</taxon>
    </lineage>
</organism>
<reference evidence="1 2" key="1">
    <citation type="submission" date="2018-04" db="EMBL/GenBank/DDBJ databases">
        <title>Pararhodobacter oceanense sp. nov., isolated from marine intertidal sediment.</title>
        <authorList>
            <person name="Wang X.-L."/>
            <person name="Du Z.-J."/>
        </authorList>
    </citation>
    <scope>NUCLEOTIDE SEQUENCE [LARGE SCALE GENOMIC DNA]</scope>
    <source>
        <strain evidence="1 2">AM505</strain>
    </source>
</reference>
<keyword evidence="2" id="KW-1185">Reference proteome</keyword>
<evidence type="ECO:0000313" key="2">
    <source>
        <dbReference type="Proteomes" id="UP000245911"/>
    </source>
</evidence>
<dbReference type="SUPFAM" id="SSF82771">
    <property type="entry name" value="GIY-YIG endonuclease"/>
    <property type="match status" value="1"/>
</dbReference>
<gene>
    <name evidence="1" type="ORF">DDE20_05465</name>
</gene>
<name>A0A2T8HVW8_9RHOB</name>